<dbReference type="AlphaFoldDB" id="A0A0F9IJT9"/>
<protein>
    <submittedName>
        <fullName evidence="1">Uncharacterized protein</fullName>
    </submittedName>
</protein>
<comment type="caution">
    <text evidence="1">The sequence shown here is derived from an EMBL/GenBank/DDBJ whole genome shotgun (WGS) entry which is preliminary data.</text>
</comment>
<gene>
    <name evidence="1" type="ORF">LCGC14_1649520</name>
</gene>
<accession>A0A0F9IJT9</accession>
<reference evidence="1" key="1">
    <citation type="journal article" date="2015" name="Nature">
        <title>Complex archaea that bridge the gap between prokaryotes and eukaryotes.</title>
        <authorList>
            <person name="Spang A."/>
            <person name="Saw J.H."/>
            <person name="Jorgensen S.L."/>
            <person name="Zaremba-Niedzwiedzka K."/>
            <person name="Martijn J."/>
            <person name="Lind A.E."/>
            <person name="van Eijk R."/>
            <person name="Schleper C."/>
            <person name="Guy L."/>
            <person name="Ettema T.J."/>
        </authorList>
    </citation>
    <scope>NUCLEOTIDE SEQUENCE</scope>
</reference>
<organism evidence="1">
    <name type="scientific">marine sediment metagenome</name>
    <dbReference type="NCBI Taxonomy" id="412755"/>
    <lineage>
        <taxon>unclassified sequences</taxon>
        <taxon>metagenomes</taxon>
        <taxon>ecological metagenomes</taxon>
    </lineage>
</organism>
<sequence length="139" mass="15571">MAEIAVANPVEKKKWPPIEEVTLEFPLRECENCGWSLLDAPAKATEKGFNSDRKMVYTDFCPRCGRGYVVWTESVQAVPTPAPVPETGAPKRVYDVPDNLAPPERPAPFKGAYYCPKCNKNHMEKSKLGKTHLKHKEGN</sequence>
<evidence type="ECO:0000313" key="1">
    <source>
        <dbReference type="EMBL" id="KKM20044.1"/>
    </source>
</evidence>
<dbReference type="EMBL" id="LAZR01013852">
    <property type="protein sequence ID" value="KKM20044.1"/>
    <property type="molecule type" value="Genomic_DNA"/>
</dbReference>
<proteinExistence type="predicted"/>
<name>A0A0F9IJT9_9ZZZZ</name>